<dbReference type="Proteomes" id="UP000247117">
    <property type="component" value="Unassembled WGS sequence"/>
</dbReference>
<evidence type="ECO:0000313" key="2">
    <source>
        <dbReference type="EMBL" id="AMN35204.1"/>
    </source>
</evidence>
<dbReference type="OrthoDB" id="3173919at2"/>
<dbReference type="AlphaFoldDB" id="A0A127EGX7"/>
<evidence type="ECO:0000313" key="5">
    <source>
        <dbReference type="Proteomes" id="UP000247117"/>
    </source>
</evidence>
<feature type="transmembrane region" description="Helical" evidence="1">
    <location>
        <begin position="88"/>
        <end position="108"/>
    </location>
</feature>
<evidence type="ECO:0000313" key="4">
    <source>
        <dbReference type="Proteomes" id="UP000070260"/>
    </source>
</evidence>
<dbReference type="RefSeq" id="WP_004457141.1">
    <property type="nucleotide sequence ID" value="NZ_CATNXF010000002.1"/>
</dbReference>
<feature type="transmembrane region" description="Helical" evidence="1">
    <location>
        <begin position="61"/>
        <end position="82"/>
    </location>
</feature>
<dbReference type="EMBL" id="PJTB01000001">
    <property type="protein sequence ID" value="PWX41883.1"/>
    <property type="molecule type" value="Genomic_DNA"/>
</dbReference>
<reference evidence="2 4" key="1">
    <citation type="journal article" date="2016" name="PLoS ONE">
        <title>Plasmid Characterization and Chromosome Analysis of Two netF+ Clostridium perfringens Isolates Associated with Foal and Canine Necrotizing Enteritis.</title>
        <authorList>
            <person name="Mehdizadeh Gohari I."/>
            <person name="Kropinski A.M."/>
            <person name="Weese S.J."/>
            <person name="Parreira V.R."/>
            <person name="Whitehead A.E."/>
            <person name="Boerlin P."/>
            <person name="Prescott J.F."/>
        </authorList>
    </citation>
    <scope>NUCLEOTIDE SEQUENCE [LARGE SCALE GENOMIC DNA]</scope>
    <source>
        <strain evidence="2 4">JP838</strain>
    </source>
</reference>
<sequence>MGFWIFMMVMELLIPLIMIILGKQFSKKAPKEINYLFGYRTSMSMKNKDTWEFAHKYCGKLWLKIGWIMFVVSFIIMLFVFGKSEQVIGTWGGALCMVQMVVLVASIFPTERALRKNFDKYGNRKNV</sequence>
<dbReference type="InterPro" id="IPR025962">
    <property type="entry name" value="SdpI/YhfL"/>
</dbReference>
<dbReference type="EMBL" id="CP010994">
    <property type="protein sequence ID" value="AMN35204.1"/>
    <property type="molecule type" value="Genomic_DNA"/>
</dbReference>
<dbReference type="PATRIC" id="fig|1502.177.peg.1076"/>
<protein>
    <submittedName>
        <fullName evidence="2">Membrane protein</fullName>
    </submittedName>
</protein>
<keyword evidence="1" id="KW-0472">Membrane</keyword>
<dbReference type="Pfam" id="PF13630">
    <property type="entry name" value="SdpI"/>
    <property type="match status" value="1"/>
</dbReference>
<evidence type="ECO:0000256" key="1">
    <source>
        <dbReference type="SAM" id="Phobius"/>
    </source>
</evidence>
<reference evidence="3 5" key="2">
    <citation type="journal article" date="2018" name="BMC Genomics">
        <title>Whole genome analysis reveals the diversity and evolutionary relationships between necrotic enteritis-causing strains of Clostridium perfringens.</title>
        <authorList>
            <person name="Lacey J.A."/>
            <person name="Allnutt T.R."/>
            <person name="Vezina B."/>
            <person name="Van T.T.H."/>
            <person name="Stent T."/>
            <person name="Han X."/>
            <person name="Rood J.I."/>
            <person name="Wade B."/>
            <person name="Keyburn A.L."/>
            <person name="Seeman T."/>
            <person name="Chen H."/>
            <person name="Haring V."/>
            <person name="Johanesen P.A."/>
            <person name="Lyras D."/>
            <person name="Moore R.J."/>
        </authorList>
    </citation>
    <scope>NUCLEOTIDE SEQUENCE [LARGE SCALE GENOMIC DNA]</scope>
    <source>
        <strain evidence="3 5">EUR-NE15</strain>
    </source>
</reference>
<feature type="transmembrane region" description="Helical" evidence="1">
    <location>
        <begin position="6"/>
        <end position="22"/>
    </location>
</feature>
<keyword evidence="1" id="KW-0812">Transmembrane</keyword>
<keyword evidence="1" id="KW-1133">Transmembrane helix</keyword>
<dbReference type="Proteomes" id="UP000070260">
    <property type="component" value="Chromosome"/>
</dbReference>
<accession>A0A127EGX7</accession>
<name>A0A127EGX7_CLOPF</name>
<proteinExistence type="predicted"/>
<organism evidence="2 4">
    <name type="scientific">Clostridium perfringens</name>
    <dbReference type="NCBI Taxonomy" id="1502"/>
    <lineage>
        <taxon>Bacteria</taxon>
        <taxon>Bacillati</taxon>
        <taxon>Bacillota</taxon>
        <taxon>Clostridia</taxon>
        <taxon>Eubacteriales</taxon>
        <taxon>Clostridiaceae</taxon>
        <taxon>Clostridium</taxon>
    </lineage>
</organism>
<gene>
    <name evidence="3" type="ORF">CYK91_01780</name>
    <name evidence="2" type="ORF">JFP838_05365</name>
</gene>
<evidence type="ECO:0000313" key="3">
    <source>
        <dbReference type="EMBL" id="PWX41883.1"/>
    </source>
</evidence>